<gene>
    <name evidence="2" type="ORF">ILEXP_LOCUS26087</name>
</gene>
<feature type="region of interest" description="Disordered" evidence="1">
    <location>
        <begin position="1"/>
        <end position="22"/>
    </location>
</feature>
<evidence type="ECO:0000313" key="3">
    <source>
        <dbReference type="Proteomes" id="UP001642360"/>
    </source>
</evidence>
<dbReference type="Proteomes" id="UP001642360">
    <property type="component" value="Unassembled WGS sequence"/>
</dbReference>
<sequence>MDPSAHAGRQTRGQECEQNVRRWGAQENNDEIKLKSKSEGCEEPLAPIVDKINGQPKAAVRSFIQLDKLNKCVLVEKCLFRLNSTMNADHSWINRDIADGFWLA</sequence>
<organism evidence="2 3">
    <name type="scientific">Ilex paraguariensis</name>
    <name type="common">yerba mate</name>
    <dbReference type="NCBI Taxonomy" id="185542"/>
    <lineage>
        <taxon>Eukaryota</taxon>
        <taxon>Viridiplantae</taxon>
        <taxon>Streptophyta</taxon>
        <taxon>Embryophyta</taxon>
        <taxon>Tracheophyta</taxon>
        <taxon>Spermatophyta</taxon>
        <taxon>Magnoliopsida</taxon>
        <taxon>eudicotyledons</taxon>
        <taxon>Gunneridae</taxon>
        <taxon>Pentapetalae</taxon>
        <taxon>asterids</taxon>
        <taxon>campanulids</taxon>
        <taxon>Aquifoliales</taxon>
        <taxon>Aquifoliaceae</taxon>
        <taxon>Ilex</taxon>
    </lineage>
</organism>
<protein>
    <submittedName>
        <fullName evidence="2">Uncharacterized protein</fullName>
    </submittedName>
</protein>
<proteinExistence type="predicted"/>
<dbReference type="AlphaFoldDB" id="A0ABC8SNG8"/>
<keyword evidence="3" id="KW-1185">Reference proteome</keyword>
<accession>A0ABC8SNG8</accession>
<name>A0ABC8SNG8_9AQUA</name>
<comment type="caution">
    <text evidence="2">The sequence shown here is derived from an EMBL/GenBank/DDBJ whole genome shotgun (WGS) entry which is preliminary data.</text>
</comment>
<evidence type="ECO:0000313" key="2">
    <source>
        <dbReference type="EMBL" id="CAK9157526.1"/>
    </source>
</evidence>
<dbReference type="EMBL" id="CAUOFW020003015">
    <property type="protein sequence ID" value="CAK9157526.1"/>
    <property type="molecule type" value="Genomic_DNA"/>
</dbReference>
<evidence type="ECO:0000256" key="1">
    <source>
        <dbReference type="SAM" id="MobiDB-lite"/>
    </source>
</evidence>
<reference evidence="2 3" key="1">
    <citation type="submission" date="2024-02" db="EMBL/GenBank/DDBJ databases">
        <authorList>
            <person name="Vignale AGUSTIN F."/>
            <person name="Sosa J E."/>
            <person name="Modenutti C."/>
        </authorList>
    </citation>
    <scope>NUCLEOTIDE SEQUENCE [LARGE SCALE GENOMIC DNA]</scope>
</reference>